<comment type="caution">
    <text evidence="1">The sequence shown here is derived from an EMBL/GenBank/DDBJ whole genome shotgun (WGS) entry which is preliminary data.</text>
</comment>
<organism evidence="1 2">
    <name type="scientific">Streptomyces synnematoformans</name>
    <dbReference type="NCBI Taxonomy" id="415721"/>
    <lineage>
        <taxon>Bacteria</taxon>
        <taxon>Bacillati</taxon>
        <taxon>Actinomycetota</taxon>
        <taxon>Actinomycetes</taxon>
        <taxon>Kitasatosporales</taxon>
        <taxon>Streptomycetaceae</taxon>
        <taxon>Streptomyces</taxon>
    </lineage>
</organism>
<protein>
    <submittedName>
        <fullName evidence="1">DUF4245 domain-containing protein</fullName>
    </submittedName>
</protein>
<name>A0ABN2YIN3_9ACTN</name>
<reference evidence="1 2" key="1">
    <citation type="journal article" date="2019" name="Int. J. Syst. Evol. Microbiol.">
        <title>The Global Catalogue of Microorganisms (GCM) 10K type strain sequencing project: providing services to taxonomists for standard genome sequencing and annotation.</title>
        <authorList>
            <consortium name="The Broad Institute Genomics Platform"/>
            <consortium name="The Broad Institute Genome Sequencing Center for Infectious Disease"/>
            <person name="Wu L."/>
            <person name="Ma J."/>
        </authorList>
    </citation>
    <scope>NUCLEOTIDE SEQUENCE [LARGE SCALE GENOMIC DNA]</scope>
    <source>
        <strain evidence="1 2">JCM 15481</strain>
    </source>
</reference>
<sequence length="166" mass="17863">MRNLVGALTITCGVALVVYFGAIPRGDDGNQMAAVSYTQELGQARRAAPFPVVAPVGLPDEWRANSVTYRGTGDHGTTWHLGFVTPDDEYVALEQGSEKSAGFVRKVTRGARATGESRQVAGEEWARYEGRTYDALVHEGDGVTTVVTGTGSLEQMELMVKALKEK</sequence>
<proteinExistence type="predicted"/>
<keyword evidence="2" id="KW-1185">Reference proteome</keyword>
<evidence type="ECO:0000313" key="1">
    <source>
        <dbReference type="EMBL" id="GAA2127944.1"/>
    </source>
</evidence>
<dbReference type="Pfam" id="PF14030">
    <property type="entry name" value="DUF4245"/>
    <property type="match status" value="1"/>
</dbReference>
<accession>A0ABN2YIN3</accession>
<dbReference type="EMBL" id="BAAAPF010000110">
    <property type="protein sequence ID" value="GAA2127944.1"/>
    <property type="molecule type" value="Genomic_DNA"/>
</dbReference>
<dbReference type="Proteomes" id="UP001500443">
    <property type="component" value="Unassembled WGS sequence"/>
</dbReference>
<evidence type="ECO:0000313" key="2">
    <source>
        <dbReference type="Proteomes" id="UP001500443"/>
    </source>
</evidence>
<dbReference type="InterPro" id="IPR025339">
    <property type="entry name" value="DUF4245"/>
</dbReference>
<gene>
    <name evidence="1" type="ORF">GCM10009802_34900</name>
</gene>